<dbReference type="Pfam" id="PF00630">
    <property type="entry name" value="Filamin"/>
    <property type="match status" value="3"/>
</dbReference>
<proteinExistence type="inferred from homology"/>
<comment type="similarity">
    <text evidence="1">Belongs to the filamin family.</text>
</comment>
<dbReference type="SMART" id="SM00557">
    <property type="entry name" value="IG_FLMN"/>
    <property type="match status" value="2"/>
</dbReference>
<sequence length="255" mass="27301">EGSHELAISVAGIPIAGSPFSIPVLDPSAVRVIGLRNDRVGVEQQFNVDYINSGALSASVEIRCGSNSVPCGVKRVKPGLLMCSFTPVVPGLYSVDVHIDGLVLPDPNGGPLPVRCYRQQDDSYWVEFTPEQTGTHNIEVTFGEVPVVGSPFKCEVVDPKKVRVKGLSDAVLLRHATVINVDRRQAGTGDLSVEVSDPSGTPLKVEMLKSPGGEDRATFLPNQTGPHKINVKVAGFQIPGKQLVARLRCIALFCR</sequence>
<accession>A0A0B1SN18</accession>
<feature type="repeat" description="Filamin" evidence="3">
    <location>
        <begin position="34"/>
        <end position="101"/>
    </location>
</feature>
<dbReference type="GO" id="GO:0051015">
    <property type="term" value="F:actin filament binding"/>
    <property type="evidence" value="ECO:0007669"/>
    <property type="project" value="InterPro"/>
</dbReference>
<feature type="repeat" description="Filamin" evidence="3">
    <location>
        <begin position="104"/>
        <end position="156"/>
    </location>
</feature>
<dbReference type="InterPro" id="IPR014756">
    <property type="entry name" value="Ig_E-set"/>
</dbReference>
<dbReference type="OrthoDB" id="5802187at2759"/>
<feature type="non-terminal residue" evidence="4">
    <location>
        <position position="1"/>
    </location>
</feature>
<dbReference type="PROSITE" id="PS50194">
    <property type="entry name" value="FILAMIN_REPEAT"/>
    <property type="match status" value="4"/>
</dbReference>
<reference evidence="4 5" key="1">
    <citation type="submission" date="2014-03" db="EMBL/GenBank/DDBJ databases">
        <title>Draft genome of the hookworm Oesophagostomum dentatum.</title>
        <authorList>
            <person name="Mitreva M."/>
        </authorList>
    </citation>
    <scope>NUCLEOTIDE SEQUENCE [LARGE SCALE GENOMIC DNA]</scope>
    <source>
        <strain evidence="4 5">OD-Hann</strain>
    </source>
</reference>
<dbReference type="GO" id="GO:0030036">
    <property type="term" value="P:actin cytoskeleton organization"/>
    <property type="evidence" value="ECO:0007669"/>
    <property type="project" value="InterPro"/>
</dbReference>
<dbReference type="Proteomes" id="UP000053660">
    <property type="component" value="Unassembled WGS sequence"/>
</dbReference>
<evidence type="ECO:0000313" key="4">
    <source>
        <dbReference type="EMBL" id="KHJ85276.1"/>
    </source>
</evidence>
<protein>
    <submittedName>
        <fullName evidence="4">Filamin/ABP280 repeat protein</fullName>
    </submittedName>
</protein>
<evidence type="ECO:0000313" key="5">
    <source>
        <dbReference type="Proteomes" id="UP000053660"/>
    </source>
</evidence>
<dbReference type="SUPFAM" id="SSF81296">
    <property type="entry name" value="E set domains"/>
    <property type="match status" value="3"/>
</dbReference>
<gene>
    <name evidence="4" type="ORF">OESDEN_15001</name>
</gene>
<dbReference type="AlphaFoldDB" id="A0A0B1SN18"/>
<keyword evidence="5" id="KW-1185">Reference proteome</keyword>
<feature type="repeat" description="Filamin" evidence="3">
    <location>
        <begin position="154"/>
        <end position="247"/>
    </location>
</feature>
<feature type="repeat" description="Filamin" evidence="3">
    <location>
        <begin position="1"/>
        <end position="24"/>
    </location>
</feature>
<dbReference type="EMBL" id="KN564540">
    <property type="protein sequence ID" value="KHJ85276.1"/>
    <property type="molecule type" value="Genomic_DNA"/>
</dbReference>
<evidence type="ECO:0000256" key="3">
    <source>
        <dbReference type="PROSITE-ProRule" id="PRU00087"/>
    </source>
</evidence>
<keyword evidence="2" id="KW-0677">Repeat</keyword>
<dbReference type="InterPro" id="IPR013783">
    <property type="entry name" value="Ig-like_fold"/>
</dbReference>
<organism evidence="4 5">
    <name type="scientific">Oesophagostomum dentatum</name>
    <name type="common">Nodular worm</name>
    <dbReference type="NCBI Taxonomy" id="61180"/>
    <lineage>
        <taxon>Eukaryota</taxon>
        <taxon>Metazoa</taxon>
        <taxon>Ecdysozoa</taxon>
        <taxon>Nematoda</taxon>
        <taxon>Chromadorea</taxon>
        <taxon>Rhabditida</taxon>
        <taxon>Rhabditina</taxon>
        <taxon>Rhabditomorpha</taxon>
        <taxon>Strongyloidea</taxon>
        <taxon>Strongylidae</taxon>
        <taxon>Oesophagostomum</taxon>
    </lineage>
</organism>
<dbReference type="InterPro" id="IPR017868">
    <property type="entry name" value="Filamin/ABP280_repeat-like"/>
</dbReference>
<dbReference type="PANTHER" id="PTHR38537">
    <property type="entry name" value="JITTERBUG, ISOFORM N"/>
    <property type="match status" value="1"/>
</dbReference>
<dbReference type="InterPro" id="IPR044801">
    <property type="entry name" value="Filamin"/>
</dbReference>
<dbReference type="InterPro" id="IPR001298">
    <property type="entry name" value="Filamin/ABP280_rpt"/>
</dbReference>
<dbReference type="PANTHER" id="PTHR38537:SF8">
    <property type="entry name" value="FILAMIN-A"/>
    <property type="match status" value="1"/>
</dbReference>
<evidence type="ECO:0000256" key="2">
    <source>
        <dbReference type="ARBA" id="ARBA00022737"/>
    </source>
</evidence>
<dbReference type="Gene3D" id="2.60.40.10">
    <property type="entry name" value="Immunoglobulins"/>
    <property type="match status" value="4"/>
</dbReference>
<evidence type="ECO:0000256" key="1">
    <source>
        <dbReference type="ARBA" id="ARBA00009238"/>
    </source>
</evidence>
<name>A0A0B1SN18_OESDE</name>